<dbReference type="Gene3D" id="1.10.10.1940">
    <property type="match status" value="1"/>
</dbReference>
<evidence type="ECO:0000313" key="4">
    <source>
        <dbReference type="Proteomes" id="UP000025227"/>
    </source>
</evidence>
<reference evidence="5" key="1">
    <citation type="submission" date="2020-12" db="UniProtKB">
        <authorList>
            <consortium name="WormBaseParasite"/>
        </authorList>
    </citation>
    <scope>IDENTIFICATION</scope>
    <source>
        <strain evidence="5">MHco3</strain>
    </source>
</reference>
<dbReference type="WBParaSite" id="HCON_00125820-00001">
    <property type="protein sequence ID" value="HCON_00125820-00001"/>
    <property type="gene ID" value="HCON_00125820"/>
</dbReference>
<accession>A0A7I4YQ17</accession>
<sequence length="73" mass="8333">VIRAAQFDMIFYIVCALFLLNAFTTEAAAYERCLDEAPPEYCDDMFQSDLCAAPRYRELAEKLCKETCGFCRG</sequence>
<dbReference type="OrthoDB" id="5871478at2759"/>
<evidence type="ECO:0000256" key="2">
    <source>
        <dbReference type="SAM" id="SignalP"/>
    </source>
</evidence>
<evidence type="ECO:0000256" key="1">
    <source>
        <dbReference type="PROSITE-ProRule" id="PRU01005"/>
    </source>
</evidence>
<keyword evidence="2" id="KW-0732">Signal</keyword>
<protein>
    <submittedName>
        <fullName evidence="5">ShKT domain-containing protein</fullName>
    </submittedName>
</protein>
<proteinExistence type="predicted"/>
<feature type="signal peptide" evidence="2">
    <location>
        <begin position="1"/>
        <end position="29"/>
    </location>
</feature>
<dbReference type="Proteomes" id="UP000025227">
    <property type="component" value="Unplaced"/>
</dbReference>
<feature type="domain" description="ShKT" evidence="3">
    <location>
        <begin position="33"/>
        <end position="71"/>
    </location>
</feature>
<dbReference type="Pfam" id="PF01549">
    <property type="entry name" value="ShK"/>
    <property type="match status" value="1"/>
</dbReference>
<evidence type="ECO:0000259" key="3">
    <source>
        <dbReference type="PROSITE" id="PS51670"/>
    </source>
</evidence>
<dbReference type="AlphaFoldDB" id="A0A7I4YQ17"/>
<feature type="chain" id="PRO_5035433829" evidence="2">
    <location>
        <begin position="30"/>
        <end position="73"/>
    </location>
</feature>
<dbReference type="InterPro" id="IPR003582">
    <property type="entry name" value="ShKT_dom"/>
</dbReference>
<organism evidence="4 5">
    <name type="scientific">Haemonchus contortus</name>
    <name type="common">Barber pole worm</name>
    <dbReference type="NCBI Taxonomy" id="6289"/>
    <lineage>
        <taxon>Eukaryota</taxon>
        <taxon>Metazoa</taxon>
        <taxon>Ecdysozoa</taxon>
        <taxon>Nematoda</taxon>
        <taxon>Chromadorea</taxon>
        <taxon>Rhabditida</taxon>
        <taxon>Rhabditina</taxon>
        <taxon>Rhabditomorpha</taxon>
        <taxon>Strongyloidea</taxon>
        <taxon>Trichostrongylidae</taxon>
        <taxon>Haemonchus</taxon>
    </lineage>
</organism>
<evidence type="ECO:0000313" key="5">
    <source>
        <dbReference type="WBParaSite" id="HCON_00125820-00001"/>
    </source>
</evidence>
<name>A0A7I4YQ17_HAECO</name>
<comment type="caution">
    <text evidence="1">Lacks conserved residue(s) required for the propagation of feature annotation.</text>
</comment>
<dbReference type="PROSITE" id="PS51670">
    <property type="entry name" value="SHKT"/>
    <property type="match status" value="1"/>
</dbReference>
<keyword evidence="4" id="KW-1185">Reference proteome</keyword>